<dbReference type="GO" id="GO:0003735">
    <property type="term" value="F:structural constituent of ribosome"/>
    <property type="evidence" value="ECO:0007669"/>
    <property type="project" value="UniProtKB-UniRule"/>
</dbReference>
<dbReference type="PANTHER" id="PTHR12884">
    <property type="entry name" value="60S RIBOSOMAL PROTEIN L29"/>
    <property type="match status" value="1"/>
</dbReference>
<evidence type="ECO:0000313" key="6">
    <source>
        <dbReference type="Ensembl" id="ENSACDP00005000857.1"/>
    </source>
</evidence>
<dbReference type="Ensembl" id="ENSACDT00005001005.1">
    <property type="protein sequence ID" value="ENSACDP00005000857.1"/>
    <property type="gene ID" value="ENSACDG00005000583.1"/>
</dbReference>
<accession>A0A8B9IE31</accession>
<dbReference type="Pfam" id="PF01779">
    <property type="entry name" value="Ribosomal_L29e"/>
    <property type="match status" value="1"/>
</dbReference>
<dbReference type="GO" id="GO:0002181">
    <property type="term" value="P:cytoplasmic translation"/>
    <property type="evidence" value="ECO:0007669"/>
    <property type="project" value="TreeGrafter"/>
</dbReference>
<dbReference type="Gene3D" id="6.10.140.1730">
    <property type="match status" value="1"/>
</dbReference>
<evidence type="ECO:0000256" key="2">
    <source>
        <dbReference type="ARBA" id="ARBA00022980"/>
    </source>
</evidence>
<keyword evidence="3 4" id="KW-0687">Ribonucleoprotein</keyword>
<keyword evidence="2 4" id="KW-0689">Ribosomal protein</keyword>
<comment type="similarity">
    <text evidence="1 4">Belongs to the eukaryotic ribosomal protein eL29 family.</text>
</comment>
<reference evidence="6" key="1">
    <citation type="submission" date="2025-08" db="UniProtKB">
        <authorList>
            <consortium name="Ensembl"/>
        </authorList>
    </citation>
    <scope>IDENTIFICATION</scope>
</reference>
<evidence type="ECO:0000256" key="4">
    <source>
        <dbReference type="RuleBase" id="RU364026"/>
    </source>
</evidence>
<dbReference type="Proteomes" id="UP000694521">
    <property type="component" value="Unplaced"/>
</dbReference>
<dbReference type="InterPro" id="IPR002673">
    <property type="entry name" value="Ribosomal_eL29"/>
</dbReference>
<evidence type="ECO:0000256" key="1">
    <source>
        <dbReference type="ARBA" id="ARBA00010247"/>
    </source>
</evidence>
<proteinExistence type="inferred from homology"/>
<organism evidence="6 7">
    <name type="scientific">Anser cygnoides</name>
    <name type="common">Swan goose</name>
    <dbReference type="NCBI Taxonomy" id="8845"/>
    <lineage>
        <taxon>Eukaryota</taxon>
        <taxon>Metazoa</taxon>
        <taxon>Chordata</taxon>
        <taxon>Craniata</taxon>
        <taxon>Vertebrata</taxon>
        <taxon>Euteleostomi</taxon>
        <taxon>Archelosauria</taxon>
        <taxon>Archosauria</taxon>
        <taxon>Dinosauria</taxon>
        <taxon>Saurischia</taxon>
        <taxon>Theropoda</taxon>
        <taxon>Coelurosauria</taxon>
        <taxon>Aves</taxon>
        <taxon>Neognathae</taxon>
        <taxon>Galloanserae</taxon>
        <taxon>Anseriformes</taxon>
        <taxon>Anatidae</taxon>
        <taxon>Anserinae</taxon>
        <taxon>Anser</taxon>
    </lineage>
</organism>
<evidence type="ECO:0000256" key="3">
    <source>
        <dbReference type="ARBA" id="ARBA00023274"/>
    </source>
</evidence>
<sequence length="100" mass="11209">MAKSKNHTTHNQSRKWHRNGIKKPRSHRYESLKGVSIGVDFSGRCTWKWQNLAFSEVIHVVHHCLSPHLKGTEKAGCSGYRGGCGSVCLVDVMIGFSEVM</sequence>
<evidence type="ECO:0000256" key="5">
    <source>
        <dbReference type="SAM" id="MobiDB-lite"/>
    </source>
</evidence>
<feature type="region of interest" description="Disordered" evidence="5">
    <location>
        <begin position="1"/>
        <end position="25"/>
    </location>
</feature>
<dbReference type="AlphaFoldDB" id="A0A8B9IE31"/>
<reference evidence="6" key="2">
    <citation type="submission" date="2025-09" db="UniProtKB">
        <authorList>
            <consortium name="Ensembl"/>
        </authorList>
    </citation>
    <scope>IDENTIFICATION</scope>
</reference>
<evidence type="ECO:0000313" key="7">
    <source>
        <dbReference type="Proteomes" id="UP000694521"/>
    </source>
</evidence>
<keyword evidence="7" id="KW-1185">Reference proteome</keyword>
<dbReference type="PANTHER" id="PTHR12884:SF0">
    <property type="entry name" value="60S RIBOSOMAL PROTEIN L29"/>
    <property type="match status" value="1"/>
</dbReference>
<name>A0A8B9IE31_ANSCY</name>
<dbReference type="GO" id="GO:0022625">
    <property type="term" value="C:cytosolic large ribosomal subunit"/>
    <property type="evidence" value="ECO:0007669"/>
    <property type="project" value="TreeGrafter"/>
</dbReference>
<protein>
    <recommendedName>
        <fullName evidence="4">60S ribosomal protein L29</fullName>
    </recommendedName>
</protein>